<dbReference type="AlphaFoldDB" id="A0A0F4G9E0"/>
<name>A0A0F4G9E0_9PEZI</name>
<keyword evidence="3" id="KW-0067">ATP-binding</keyword>
<dbReference type="STRING" id="1047168.A0A0F4G9E0"/>
<evidence type="ECO:0000256" key="6">
    <source>
        <dbReference type="SAM" id="MobiDB-lite"/>
    </source>
</evidence>
<evidence type="ECO:0000256" key="2">
    <source>
        <dbReference type="ARBA" id="ARBA00022741"/>
    </source>
</evidence>
<sequence length="580" mass="65482">MSVQQDTPSQAKPYNFATLTPRNQNAILAFSDVWEHMRQCPMEYTHHRHFLDVSPDQRSLGAALNEPAADSTDDTELDTGSDHHPLDRLVWTGKFVFNLSRPPEMPQLGWRCGHGRRWEIDPFGRVDIVLCLAEDGKKHGIHPNHCFFRFLPATDAFAIHARHPTGVDADEAIKGRNDGIVVLNRPRQMLRIGQANYEFSYSVVDEDAFRVDRENYMRDILHRPSPPTFQLSTPSDNDIHVGKWRLLGRVGQGSESVVVSAMSSENQIVVVKTLNRLHFRQQDIAAEIRRNRRLTERVSSFADSQYVLAFLEGITNDQAAYLVFEPHARHDLNAVLQDPRAHNRRLLAQLFQQALRGVGALHAAGFMHRDLKPANIGVVRMDPPQAIVLDLGSAMECSEFHRKSDPGTIGTVGYLAPEMEDGNPEVYGTKVDVWAMGCVALELLLPRDGPRIPWNSTYTVISRDDTARTKQFNPWRSFETFTPPCPTVLQLETQRKTYKTTLDAMFGGEDPLEDAVAKMLIIPPHWRWDIASVLAEFEELHVEDWPGQIAAGETPPPVMRQPDQGHERGSTIGARKALRT</sequence>
<comment type="catalytic activity">
    <reaction evidence="4">
        <text>L-threonyl-[protein] + ATP = O-phospho-L-threonyl-[protein] + ADP + H(+)</text>
        <dbReference type="Rhea" id="RHEA:46608"/>
        <dbReference type="Rhea" id="RHEA-COMP:11060"/>
        <dbReference type="Rhea" id="RHEA-COMP:11605"/>
        <dbReference type="ChEBI" id="CHEBI:15378"/>
        <dbReference type="ChEBI" id="CHEBI:30013"/>
        <dbReference type="ChEBI" id="CHEBI:30616"/>
        <dbReference type="ChEBI" id="CHEBI:61977"/>
        <dbReference type="ChEBI" id="CHEBI:456216"/>
        <dbReference type="EC" id="2.7.11.22"/>
    </reaction>
</comment>
<proteinExistence type="predicted"/>
<dbReference type="InterPro" id="IPR011009">
    <property type="entry name" value="Kinase-like_dom_sf"/>
</dbReference>
<evidence type="ECO:0000256" key="1">
    <source>
        <dbReference type="ARBA" id="ARBA00012425"/>
    </source>
</evidence>
<dbReference type="OrthoDB" id="3644485at2759"/>
<dbReference type="InterPro" id="IPR050108">
    <property type="entry name" value="CDK"/>
</dbReference>
<evidence type="ECO:0000259" key="7">
    <source>
        <dbReference type="PROSITE" id="PS50011"/>
    </source>
</evidence>
<dbReference type="GO" id="GO:0004693">
    <property type="term" value="F:cyclin-dependent protein serine/threonine kinase activity"/>
    <property type="evidence" value="ECO:0007669"/>
    <property type="project" value="UniProtKB-EC"/>
</dbReference>
<feature type="region of interest" description="Disordered" evidence="6">
    <location>
        <begin position="548"/>
        <end position="580"/>
    </location>
</feature>
<dbReference type="SUPFAM" id="SSF56112">
    <property type="entry name" value="Protein kinase-like (PK-like)"/>
    <property type="match status" value="1"/>
</dbReference>
<dbReference type="Pfam" id="PF00069">
    <property type="entry name" value="Pkinase"/>
    <property type="match status" value="1"/>
</dbReference>
<gene>
    <name evidence="8" type="ORF">TI39_contig4282g00001</name>
</gene>
<comment type="caution">
    <text evidence="8">The sequence shown here is derived from an EMBL/GenBank/DDBJ whole genome shotgun (WGS) entry which is preliminary data.</text>
</comment>
<dbReference type="GO" id="GO:0005524">
    <property type="term" value="F:ATP binding"/>
    <property type="evidence" value="ECO:0007669"/>
    <property type="project" value="UniProtKB-KW"/>
</dbReference>
<dbReference type="InterPro" id="IPR000719">
    <property type="entry name" value="Prot_kinase_dom"/>
</dbReference>
<keyword evidence="2" id="KW-0547">Nucleotide-binding</keyword>
<dbReference type="SMART" id="SM00220">
    <property type="entry name" value="S_TKc"/>
    <property type="match status" value="1"/>
</dbReference>
<keyword evidence="9" id="KW-1185">Reference proteome</keyword>
<evidence type="ECO:0000313" key="9">
    <source>
        <dbReference type="Proteomes" id="UP000033647"/>
    </source>
</evidence>
<dbReference type="Gene3D" id="1.10.510.10">
    <property type="entry name" value="Transferase(Phosphotransferase) domain 1"/>
    <property type="match status" value="1"/>
</dbReference>
<dbReference type="GO" id="GO:0005634">
    <property type="term" value="C:nucleus"/>
    <property type="evidence" value="ECO:0007669"/>
    <property type="project" value="TreeGrafter"/>
</dbReference>
<reference evidence="8 9" key="1">
    <citation type="submission" date="2015-03" db="EMBL/GenBank/DDBJ databases">
        <title>RNA-seq based gene annotation and comparative genomics of four Zymoseptoria species reveal species-specific pathogenicity related genes and transposable element activity.</title>
        <authorList>
            <person name="Grandaubert J."/>
            <person name="Bhattacharyya A."/>
            <person name="Stukenbrock E.H."/>
        </authorList>
    </citation>
    <scope>NUCLEOTIDE SEQUENCE [LARGE SCALE GENOMIC DNA]</scope>
    <source>
        <strain evidence="8 9">Zb18110</strain>
    </source>
</reference>
<evidence type="ECO:0000256" key="5">
    <source>
        <dbReference type="ARBA" id="ARBA00048367"/>
    </source>
</evidence>
<accession>A0A0F4G9E0</accession>
<dbReference type="PANTHER" id="PTHR24056">
    <property type="entry name" value="CELL DIVISION PROTEIN KINASE"/>
    <property type="match status" value="1"/>
</dbReference>
<feature type="region of interest" description="Disordered" evidence="6">
    <location>
        <begin position="64"/>
        <end position="83"/>
    </location>
</feature>
<organism evidence="8 9">
    <name type="scientific">Zymoseptoria brevis</name>
    <dbReference type="NCBI Taxonomy" id="1047168"/>
    <lineage>
        <taxon>Eukaryota</taxon>
        <taxon>Fungi</taxon>
        <taxon>Dikarya</taxon>
        <taxon>Ascomycota</taxon>
        <taxon>Pezizomycotina</taxon>
        <taxon>Dothideomycetes</taxon>
        <taxon>Dothideomycetidae</taxon>
        <taxon>Mycosphaerellales</taxon>
        <taxon>Mycosphaerellaceae</taxon>
        <taxon>Zymoseptoria</taxon>
    </lineage>
</organism>
<protein>
    <recommendedName>
        <fullName evidence="1">cyclin-dependent kinase</fullName>
        <ecNumber evidence="1">2.7.11.22</ecNumber>
    </recommendedName>
</protein>
<dbReference type="PROSITE" id="PS50011">
    <property type="entry name" value="PROTEIN_KINASE_DOM"/>
    <property type="match status" value="1"/>
</dbReference>
<evidence type="ECO:0000256" key="3">
    <source>
        <dbReference type="ARBA" id="ARBA00022840"/>
    </source>
</evidence>
<dbReference type="Gene3D" id="3.30.200.20">
    <property type="entry name" value="Phosphorylase Kinase, domain 1"/>
    <property type="match status" value="1"/>
</dbReference>
<dbReference type="Proteomes" id="UP000033647">
    <property type="component" value="Unassembled WGS sequence"/>
</dbReference>
<dbReference type="EMBL" id="LAFY01004241">
    <property type="protein sequence ID" value="KJX93627.1"/>
    <property type="molecule type" value="Genomic_DNA"/>
</dbReference>
<evidence type="ECO:0000313" key="8">
    <source>
        <dbReference type="EMBL" id="KJX93627.1"/>
    </source>
</evidence>
<evidence type="ECO:0000256" key="4">
    <source>
        <dbReference type="ARBA" id="ARBA00047811"/>
    </source>
</evidence>
<comment type="catalytic activity">
    <reaction evidence="5">
        <text>L-seryl-[protein] + ATP = O-phospho-L-seryl-[protein] + ADP + H(+)</text>
        <dbReference type="Rhea" id="RHEA:17989"/>
        <dbReference type="Rhea" id="RHEA-COMP:9863"/>
        <dbReference type="Rhea" id="RHEA-COMP:11604"/>
        <dbReference type="ChEBI" id="CHEBI:15378"/>
        <dbReference type="ChEBI" id="CHEBI:29999"/>
        <dbReference type="ChEBI" id="CHEBI:30616"/>
        <dbReference type="ChEBI" id="CHEBI:83421"/>
        <dbReference type="ChEBI" id="CHEBI:456216"/>
        <dbReference type="EC" id="2.7.11.22"/>
    </reaction>
</comment>
<feature type="domain" description="Protein kinase" evidence="7">
    <location>
        <begin position="244"/>
        <end position="540"/>
    </location>
</feature>
<dbReference type="CDD" id="cd00180">
    <property type="entry name" value="PKc"/>
    <property type="match status" value="1"/>
</dbReference>
<dbReference type="EC" id="2.7.11.22" evidence="1"/>